<feature type="compositionally biased region" description="Low complexity" evidence="3">
    <location>
        <begin position="77"/>
        <end position="100"/>
    </location>
</feature>
<evidence type="ECO:0000256" key="3">
    <source>
        <dbReference type="SAM" id="MobiDB-lite"/>
    </source>
</evidence>
<feature type="compositionally biased region" description="Basic and acidic residues" evidence="3">
    <location>
        <begin position="1982"/>
        <end position="2005"/>
    </location>
</feature>
<keyword evidence="5" id="KW-1185">Reference proteome</keyword>
<reference evidence="4 5" key="1">
    <citation type="submission" date="2017-09" db="EMBL/GenBank/DDBJ databases">
        <title>Genome sequencing of Besnoitia besnoiti strain Bb-Ger1.</title>
        <authorList>
            <person name="Schares G."/>
            <person name="Venepally P."/>
            <person name="Lorenzi H.A."/>
        </authorList>
    </citation>
    <scope>NUCLEOTIDE SEQUENCE [LARGE SCALE GENOMIC DNA]</scope>
    <source>
        <strain evidence="4 5">Bb-Ger1</strain>
    </source>
</reference>
<feature type="compositionally biased region" description="Polar residues" evidence="3">
    <location>
        <begin position="248"/>
        <end position="259"/>
    </location>
</feature>
<feature type="compositionally biased region" description="Low complexity" evidence="3">
    <location>
        <begin position="33"/>
        <end position="63"/>
    </location>
</feature>
<comment type="caution">
    <text evidence="4">The sequence shown here is derived from an EMBL/GenBank/DDBJ whole genome shotgun (WGS) entry which is preliminary data.</text>
</comment>
<accession>A0A2A9MFP3</accession>
<feature type="compositionally biased region" description="Basic and acidic residues" evidence="3">
    <location>
        <begin position="671"/>
        <end position="694"/>
    </location>
</feature>
<feature type="compositionally biased region" description="Low complexity" evidence="3">
    <location>
        <begin position="260"/>
        <end position="269"/>
    </location>
</feature>
<dbReference type="InterPro" id="IPR017868">
    <property type="entry name" value="Filamin/ABP280_repeat-like"/>
</dbReference>
<dbReference type="InterPro" id="IPR014756">
    <property type="entry name" value="Ig_E-set"/>
</dbReference>
<dbReference type="Pfam" id="PF00630">
    <property type="entry name" value="Filamin"/>
    <property type="match status" value="1"/>
</dbReference>
<keyword evidence="2" id="KW-0175">Coiled coil</keyword>
<dbReference type="EMBL" id="NWUJ01000002">
    <property type="protein sequence ID" value="PFH37318.1"/>
    <property type="molecule type" value="Genomic_DNA"/>
</dbReference>
<feature type="region of interest" description="Disordered" evidence="3">
    <location>
        <begin position="245"/>
        <end position="337"/>
    </location>
</feature>
<evidence type="ECO:0000256" key="1">
    <source>
        <dbReference type="PROSITE-ProRule" id="PRU00087"/>
    </source>
</evidence>
<evidence type="ECO:0000313" key="5">
    <source>
        <dbReference type="Proteomes" id="UP000224006"/>
    </source>
</evidence>
<proteinExistence type="predicted"/>
<dbReference type="SUPFAM" id="SSF81296">
    <property type="entry name" value="E set domains"/>
    <property type="match status" value="1"/>
</dbReference>
<feature type="region of interest" description="Disordered" evidence="3">
    <location>
        <begin position="952"/>
        <end position="1423"/>
    </location>
</feature>
<feature type="region of interest" description="Disordered" evidence="3">
    <location>
        <begin position="415"/>
        <end position="940"/>
    </location>
</feature>
<dbReference type="VEuPathDB" id="ToxoDB:BESB_037760"/>
<sequence>MGREAEAARPPGLLGPRRRPSLLLSARALPVPAHAASPSASALRKPSFSSASSAPVHSPPVRAYRSSPGSALFGPASSSAVSSPSSFSSSYSSSLWQRESPSGAGDFHRRLRRAELTDETQGDDARGFESEESLSEDAHSHSPGAESEEDDSEGEGRLASGEDQEDAVYISEEDLSFSGSDAEVDRSHTSDAYEEEDECVVGSVAPPPGIRIVESAVHANSSPAPSRLGEAKQRALDLKSFASKHVTRSASAYDTTKAVSSSHHASAAALTRLPGGEPPSRRGARCSSLSESLSSSSLSSPSSASSEAFPSPSSACNSRASPPSASPRVKPLRSTPQPFLTSACMEFPFGSVAAASIPSSPSSQSSRASSLLMFPSSSSFAAAPRSLRPSWCASLASQQDALSAPRRPRVRFVDASTHAADASEDAKAASEFATLPAARNRASAGERNERAESSRASSPDAKPKSPVGRAREESTGRLSRLLSREKKSDASGGKVTAADAGKDAKSEVEDDASAPLKASDSKRNRRSLSSKAMKDLLRRTLSLGKNKVKNEGDAEKEDTTWRAKSGKEEDKKEIANKGALESEHSALPPEPRREDKSLERLQSDKKDEHKNEVTQPKAKADWGAPQGGEAGKKEDSAPTTKKKRQKSTAIGDIGVQKAENDDAVKHGIAGETEKQGVAKEGDKLRHKCQQDEAKASGNVAANEGGMPRQKCREDEAKASGNVAANEGGMPRQKCREDEAKASGNVAANEGGMPRQKCREDEAKASGNVAANEGGMPRQKCREDEAKASGNVAANEGGMPRQKYREDEAEASGIVAANEGGMPRQKCREDEAEASGNVAANEGGMPRQKCREDEAKASGNVAANEGGMRRQKCREDEAKASGNVAANEGGMPRQKCREDEAKASGNVAANEGGMPRQKCREDEAEASGNVAANEGGMPRQKCREDEAKALGNVAANEGGMPRQKCREDEAKASGNMAANEGGMPRQKCREDEAKASGNVAANEGGMRRQKCREDEAKASGNVAANEGGMPRQKCREDEAKASGNVAANEGGMPRQKCREDEAEASGNVAANEGGMPRQKCREDETKASGSVAANEGGMPRQKCREDEAKASGSVAANEGGMPRQKCREDEAKASGNVAANEGGMPRQKCREDEAEASGNVAANEGGMPRQKCREDEAKASGSVAANEGGMPRQKCREDEAEASGNVAANEGGMPRQKCREDEAKASGNVAANEGGMPRQKCREDEAKASGNVAANEGGMPRQKCREDEAKASGNVAANEGGMPRQKCREDEAKASGNVAANEGGMPRQKCREDEAKASGSVAANEGETLGVASPVDHAKEGQKAMEGDYQPRQAIVVRNTTQGGGEGDGDAGNPAGNQNRKPSRGEWSSNFLGANRDVAETKESSIQKGGNEENKEPEDEDDYEAEVDILSQVEEISRKERHRERREMWLHEELESATQVALSLRIASITNLQTCGSYSRGEGRALPKRVRGGVTNAPGAYGLAPSFSICVVAWLPEEDPLEVLGISQGVSWLPGWGLRVSTAVHTRPSVKSGALGLDDADVQQVLTVALSAEESLWHQRMLALEKGEAVPALRSAPHRNRFNLRETCGSPTFERKLGVALELSPFVLLSVVHIHQQLAHGATPTWSPDRPAEPGISTDNEVGGGRTVVYPATPPVTVVGTAVLPLAKLNREKGEQVDRHRILLMDINDAPPVAVHADGRLTYLQACRIFRHDVVREMTALYRESLKRLEPVSLLRLLDLFASRLCPVGEVFLTMNNLAPLSQRFHCLLGPRWRDSVELGDDAKTACDDSEAARDSEHFRSYPAANAVWVEVRRVVNVPVSTLSFREICDAEISVVALWEGEKGCAEIFRRKSRKIEAASKCRVQPLRFSAIERISREEDSLLSCYVGGQVCLPVYPGLDPVLTLYLCLNGQPYATLQTPLNLGAYSPAKPVPAVDRCKSAAGRGGDPRHALRRWHATARTAPRRDAEKKDDAEDEKDAIPDWHGDDAAKETLLPSRLSAHDRGLLLFKSYRLASYRDERDDDDYVFLSNVHFGQIELRMFPSPADGLFMTASEFSLLSIKGRLASAEYAGSWQNCANQFGGPMLGPFGQWTAFGDDFEPRAAASSESSTPLETEGDADSAAQGGARSLAARGSRPISAFFSPAPVHLQPTPDAVWSSAAAPELALEASPDDSPTTPLPLAPPSLVAPVTSPRGRGPVAAAQCVALGAGLSVGQAGAWNVFEVKLKNARGESVVGADGELSLRFAPLGEPSVSFAADSSARPAERQGGGNVAANLRTCSAPEWGVEKKDGEAICTVKYRHARTGYLLMYVTYDGLEISGSPFEIHIVSGKAAPGACRVSGLAAKICFASPSPHLELPFINVDDALRLQRQQRLEEGWKRSARGAKDPNVELNSYINQLTVVVCDELGNCMRTGGHCVTARGAQGAKILQVLDEGNGSYRIDYVVYLPKQLLQQVDLETLEKLDKRAWTTLHEADVAVPGLVEEYEALRALELPIFTEALIEVLLNEKPIFGCPFKARVCNFAEVYNAYREIDSHSLLGGQVSRFERLLNEGEYAEAADLLWAVESATDEKELKAEIVRVLETLVQRQLELEDAKRRERAGARLDALVGETSKEREQKRRAEIQQIRGQWEDIQLLRELLGRLTKNCSERESLIQHFTFAMMERLHQTQAGNLRIMAEHHNLQRLEQENLIPLAQIMQSQYVTMFRQMTKELVRLVRGVETKQFVNLENLLQTYRRIGDQLRRLHRYHLASVLDEINDCVVEEIELQRLAHIARAKEEKIFAIEQEIAAKEKALEDEKQKHQEALKDVKPLNMTEVYELSTTKRQAGVQTEDALSLRQGIFGPLIVARATEQHVPKSSEVVAAVKKVWKSCNVYDIHTTIKRLLKSCPRLKHCIEEVFLHYAKVSTAHVRDLRVEGLPVGLPRPSFFRFCNDARLDRDLLADPTQLQDLFDKFSIEPDTGRIHADGFLRVVPLFLWLPCLRELAYLDLLHALCRENLEENRNPQSALRREHPSRVTAFHYFCRAHFLPLYQMLYNSDDFRISSRAFMDAELSGRAATAAGRVRVQKKWNLLAYSREKLPYDVFSMLSLEPMEHLFVFYSELSMKPALARSRDAPLFPTAASGSKQSRKTYDESAGAGQDCLGPATRQESAGIRIFASQASVEETSGAEHASESAWVSLGVFIQMWRELSVIPGFIDVDTALRIAQVTLGNAKAARGEDAEGSEETSSSDEEENETVGFRRLLSMPEIPHDAGSGKHRAGKPARKAEKGRLHFPNFVEALVNILCECTARSIIHDGDPSVSPMALEATAEEVKKKAFSLVHLLGINDVSRILLLTKRPLRESPNIQESWAGHGGEDKRKGWGAARGVLLAQMLGKKK</sequence>
<feature type="compositionally biased region" description="Low complexity" evidence="3">
    <location>
        <begin position="287"/>
        <end position="327"/>
    </location>
</feature>
<feature type="coiled-coil region" evidence="2">
    <location>
        <begin position="2791"/>
        <end position="2825"/>
    </location>
</feature>
<feature type="compositionally biased region" description="Acidic residues" evidence="3">
    <location>
        <begin position="1414"/>
        <end position="1423"/>
    </location>
</feature>
<dbReference type="InterPro" id="IPR013783">
    <property type="entry name" value="Ig-like_fold"/>
</dbReference>
<feature type="compositionally biased region" description="Acidic residues" evidence="3">
    <location>
        <begin position="162"/>
        <end position="175"/>
    </location>
</feature>
<protein>
    <submittedName>
        <fullName evidence="4">Uncharacterized protein</fullName>
    </submittedName>
</protein>
<feature type="region of interest" description="Disordered" evidence="3">
    <location>
        <begin position="33"/>
        <end position="206"/>
    </location>
</feature>
<gene>
    <name evidence="4" type="ORF">BESB_037760</name>
</gene>
<feature type="compositionally biased region" description="Basic and acidic residues" evidence="3">
    <location>
        <begin position="548"/>
        <end position="612"/>
    </location>
</feature>
<organism evidence="4 5">
    <name type="scientific">Besnoitia besnoiti</name>
    <name type="common">Apicomplexan protozoan</name>
    <dbReference type="NCBI Taxonomy" id="94643"/>
    <lineage>
        <taxon>Eukaryota</taxon>
        <taxon>Sar</taxon>
        <taxon>Alveolata</taxon>
        <taxon>Apicomplexa</taxon>
        <taxon>Conoidasida</taxon>
        <taxon>Coccidia</taxon>
        <taxon>Eucoccidiorida</taxon>
        <taxon>Eimeriorina</taxon>
        <taxon>Sarcocystidae</taxon>
        <taxon>Besnoitia</taxon>
    </lineage>
</organism>
<dbReference type="GeneID" id="40308757"/>
<feature type="compositionally biased region" description="Low complexity" evidence="3">
    <location>
        <begin position="429"/>
        <end position="443"/>
    </location>
</feature>
<evidence type="ECO:0000313" key="4">
    <source>
        <dbReference type="EMBL" id="PFH37318.1"/>
    </source>
</evidence>
<evidence type="ECO:0000256" key="2">
    <source>
        <dbReference type="SAM" id="Coils"/>
    </source>
</evidence>
<feature type="region of interest" description="Disordered" evidence="3">
    <location>
        <begin position="3136"/>
        <end position="3160"/>
    </location>
</feature>
<dbReference type="OrthoDB" id="333119at2759"/>
<dbReference type="RefSeq" id="XP_029221327.1">
    <property type="nucleotide sequence ID" value="XM_029362362.1"/>
</dbReference>
<feature type="repeat" description="Filamin" evidence="1">
    <location>
        <begin position="2214"/>
        <end position="2345"/>
    </location>
</feature>
<dbReference type="KEGG" id="bbes:BESB_037760"/>
<feature type="compositionally biased region" description="Basic and acidic residues" evidence="3">
    <location>
        <begin position="1335"/>
        <end position="1345"/>
    </location>
</feature>
<feature type="region of interest" description="Disordered" evidence="3">
    <location>
        <begin position="1958"/>
        <end position="2005"/>
    </location>
</feature>
<dbReference type="Gene3D" id="2.60.40.10">
    <property type="entry name" value="Immunoglobulins"/>
    <property type="match status" value="1"/>
</dbReference>
<feature type="region of interest" description="Disordered" evidence="3">
    <location>
        <begin position="2186"/>
        <end position="2205"/>
    </location>
</feature>
<name>A0A2A9MFP3_BESBE</name>
<feature type="compositionally biased region" description="Acidic residues" evidence="3">
    <location>
        <begin position="3237"/>
        <end position="3252"/>
    </location>
</feature>
<dbReference type="Proteomes" id="UP000224006">
    <property type="component" value="Chromosome II"/>
</dbReference>
<feature type="region of interest" description="Disordered" evidence="3">
    <location>
        <begin position="2121"/>
        <end position="2147"/>
    </location>
</feature>
<feature type="compositionally biased region" description="Basic and acidic residues" evidence="3">
    <location>
        <begin position="444"/>
        <end position="453"/>
    </location>
</feature>
<feature type="compositionally biased region" description="Basic and acidic residues" evidence="3">
    <location>
        <begin position="1396"/>
        <end position="1413"/>
    </location>
</feature>
<dbReference type="PROSITE" id="PS50194">
    <property type="entry name" value="FILAMIN_REPEAT"/>
    <property type="match status" value="1"/>
</dbReference>
<feature type="region of interest" description="Disordered" evidence="3">
    <location>
        <begin position="3230"/>
        <end position="3253"/>
    </location>
</feature>